<dbReference type="Proteomes" id="UP001589758">
    <property type="component" value="Unassembled WGS sequence"/>
</dbReference>
<feature type="transmembrane region" description="Helical" evidence="11">
    <location>
        <begin position="199"/>
        <end position="217"/>
    </location>
</feature>
<sequence length="546" mass="58827">MQVWSHNYNPFDNLWLSAFVALIPIIFFFIALAGFRLKGHVAGALTMMVSIAVAVIAFGMPVNKAFMSAIHGFLYGLWPISWIIISTVFLYKLSVKSGKFEVIRHSILSITNDMRLQVLLISFSFGAFLEGAAGFGTPVAICAAILVGLGFKPLYAAALCLIANTAPVAYGALGVPILVAGQVTGLSAFEIGAMTGRQLPILSLLVPFLLIFILDGFKGIKEVWPAAIVAGISFGLAQYITANFIGPELPNITASFTGIVSLIILCRFWTPKNIMTPEGKVAAKDYVVSLTKPSLSVTAQFHAWSPFLLLTLMVTLWSTDFFKELISSMNFVLNLPSLTDSIYRVAPLVNENTLIDIVFKFNPIGETGTAILISALVSMFILRVSILDAIKAYIDTLKELQFAVLSIGMVLGFAFVMNYSGMSGTLALILASTGIFFPFFSPFLGWLGVFLTGSDTTSNALFGSLQASTANQLGLDPVLMNAANTSGGGSGKMISPQSIAIACAATGLVGRESELFRFTLKYSLFFATLFGILTMLQSYVFTWMLI</sequence>
<evidence type="ECO:0000256" key="10">
    <source>
        <dbReference type="ARBA" id="ARBA00034062"/>
    </source>
</evidence>
<comment type="catalytic activity">
    <reaction evidence="10">
        <text>glycolate(in) + H(+)(in) = glycolate(out) + H(+)(out)</text>
        <dbReference type="Rhea" id="RHEA:29411"/>
        <dbReference type="ChEBI" id="CHEBI:15378"/>
        <dbReference type="ChEBI" id="CHEBI:29805"/>
    </reaction>
    <physiologicalReaction direction="right-to-left" evidence="10">
        <dbReference type="Rhea" id="RHEA:29413"/>
    </physiologicalReaction>
</comment>
<keyword evidence="13" id="KW-1185">Reference proteome</keyword>
<name>A0ABV6CBK3_9GAMM</name>
<dbReference type="EMBL" id="JBHLXE010000100">
    <property type="protein sequence ID" value="MFC0180368.1"/>
    <property type="molecule type" value="Genomic_DNA"/>
</dbReference>
<comment type="caution">
    <text evidence="12">The sequence shown here is derived from an EMBL/GenBank/DDBJ whole genome shotgun (WGS) entry which is preliminary data.</text>
</comment>
<evidence type="ECO:0000256" key="6">
    <source>
        <dbReference type="ARBA" id="ARBA00022989"/>
    </source>
</evidence>
<evidence type="ECO:0000256" key="1">
    <source>
        <dbReference type="ARBA" id="ARBA00004651"/>
    </source>
</evidence>
<evidence type="ECO:0000256" key="7">
    <source>
        <dbReference type="ARBA" id="ARBA00023136"/>
    </source>
</evidence>
<keyword evidence="6 11" id="KW-1133">Transmembrane helix</keyword>
<keyword evidence="4" id="KW-1003">Cell membrane</keyword>
<feature type="transmembrane region" description="Helical" evidence="11">
    <location>
        <begin position="116"/>
        <end position="149"/>
    </location>
</feature>
<keyword evidence="11" id="KW-0997">Cell inner membrane</keyword>
<dbReference type="NCBIfam" id="TIGR00795">
    <property type="entry name" value="lctP"/>
    <property type="match status" value="1"/>
</dbReference>
<feature type="transmembrane region" description="Helical" evidence="11">
    <location>
        <begin position="223"/>
        <end position="245"/>
    </location>
</feature>
<evidence type="ECO:0000256" key="4">
    <source>
        <dbReference type="ARBA" id="ARBA00022475"/>
    </source>
</evidence>
<evidence type="ECO:0000256" key="3">
    <source>
        <dbReference type="ARBA" id="ARBA00022448"/>
    </source>
</evidence>
<comment type="catalytic activity">
    <reaction evidence="9">
        <text>(R)-lactate(in) + H(+)(in) = (R)-lactate(out) + H(+)(out)</text>
        <dbReference type="Rhea" id="RHEA:71791"/>
        <dbReference type="ChEBI" id="CHEBI:15378"/>
        <dbReference type="ChEBI" id="CHEBI:16004"/>
    </reaction>
    <physiologicalReaction direction="right-to-left" evidence="9">
        <dbReference type="Rhea" id="RHEA:71793"/>
    </physiologicalReaction>
</comment>
<feature type="transmembrane region" description="Helical" evidence="11">
    <location>
        <begin position="252"/>
        <end position="270"/>
    </location>
</feature>
<evidence type="ECO:0000313" key="13">
    <source>
        <dbReference type="Proteomes" id="UP001589758"/>
    </source>
</evidence>
<feature type="transmembrane region" description="Helical" evidence="11">
    <location>
        <begin position="72"/>
        <end position="95"/>
    </location>
</feature>
<accession>A0ABV6CBK3</accession>
<evidence type="ECO:0000256" key="11">
    <source>
        <dbReference type="RuleBase" id="RU365092"/>
    </source>
</evidence>
<feature type="transmembrane region" description="Helical" evidence="11">
    <location>
        <begin position="400"/>
        <end position="419"/>
    </location>
</feature>
<dbReference type="InterPro" id="IPR003804">
    <property type="entry name" value="Lactate_perm"/>
</dbReference>
<comment type="subcellular location">
    <subcellularLocation>
        <location evidence="11">Cell inner membrane</location>
        <topology evidence="11">Multi-pass membrane protein</topology>
    </subcellularLocation>
    <subcellularLocation>
        <location evidence="1">Cell membrane</location>
        <topology evidence="1">Multi-pass membrane protein</topology>
    </subcellularLocation>
</comment>
<evidence type="ECO:0000256" key="8">
    <source>
        <dbReference type="ARBA" id="ARBA00034011"/>
    </source>
</evidence>
<comment type="similarity">
    <text evidence="2 11">Belongs to the lactate permease family.</text>
</comment>
<organism evidence="12 13">
    <name type="scientific">Thorsellia kenyensis</name>
    <dbReference type="NCBI Taxonomy" id="1549888"/>
    <lineage>
        <taxon>Bacteria</taxon>
        <taxon>Pseudomonadati</taxon>
        <taxon>Pseudomonadota</taxon>
        <taxon>Gammaproteobacteria</taxon>
        <taxon>Enterobacterales</taxon>
        <taxon>Thorselliaceae</taxon>
        <taxon>Thorsellia</taxon>
    </lineage>
</organism>
<evidence type="ECO:0000313" key="12">
    <source>
        <dbReference type="EMBL" id="MFC0180368.1"/>
    </source>
</evidence>
<dbReference type="PANTHER" id="PTHR30003:SF0">
    <property type="entry name" value="GLYCOLATE PERMEASE GLCA-RELATED"/>
    <property type="match status" value="1"/>
</dbReference>
<protein>
    <recommendedName>
        <fullName evidence="11">L-lactate permease</fullName>
    </recommendedName>
</protein>
<proteinExistence type="inferred from homology"/>
<dbReference type="RefSeq" id="WP_385877478.1">
    <property type="nucleotide sequence ID" value="NZ_JBHLXE010000100.1"/>
</dbReference>
<feature type="transmembrane region" description="Helical" evidence="11">
    <location>
        <begin position="370"/>
        <end position="394"/>
    </location>
</feature>
<feature type="transmembrane region" description="Helical" evidence="11">
    <location>
        <begin position="522"/>
        <end position="545"/>
    </location>
</feature>
<keyword evidence="5 11" id="KW-0812">Transmembrane</keyword>
<evidence type="ECO:0000256" key="5">
    <source>
        <dbReference type="ARBA" id="ARBA00022692"/>
    </source>
</evidence>
<gene>
    <name evidence="12" type="ORF">ACFFIT_09795</name>
</gene>
<dbReference type="Pfam" id="PF02652">
    <property type="entry name" value="Lactate_perm"/>
    <property type="match status" value="1"/>
</dbReference>
<feature type="transmembrane region" description="Helical" evidence="11">
    <location>
        <begin position="14"/>
        <end position="35"/>
    </location>
</feature>
<feature type="transmembrane region" description="Helical" evidence="11">
    <location>
        <begin position="155"/>
        <end position="179"/>
    </location>
</feature>
<feature type="transmembrane region" description="Helical" evidence="11">
    <location>
        <begin position="301"/>
        <end position="319"/>
    </location>
</feature>
<feature type="transmembrane region" description="Helical" evidence="11">
    <location>
        <begin position="42"/>
        <end position="60"/>
    </location>
</feature>
<keyword evidence="3 11" id="KW-0813">Transport</keyword>
<evidence type="ECO:0000256" key="9">
    <source>
        <dbReference type="ARBA" id="ARBA00034057"/>
    </source>
</evidence>
<dbReference type="PANTHER" id="PTHR30003">
    <property type="entry name" value="L-LACTATE PERMEASE"/>
    <property type="match status" value="1"/>
</dbReference>
<reference evidence="12 13" key="1">
    <citation type="submission" date="2024-09" db="EMBL/GenBank/DDBJ databases">
        <authorList>
            <person name="Sun Q."/>
            <person name="Mori K."/>
        </authorList>
    </citation>
    <scope>NUCLEOTIDE SEQUENCE [LARGE SCALE GENOMIC DNA]</scope>
    <source>
        <strain evidence="12 13">CCM 8545</strain>
    </source>
</reference>
<comment type="catalytic activity">
    <reaction evidence="8">
        <text>(S)-lactate(in) + H(+)(in) = (S)-lactate(out) + H(+)(out)</text>
        <dbReference type="Rhea" id="RHEA:29415"/>
        <dbReference type="ChEBI" id="CHEBI:15378"/>
        <dbReference type="ChEBI" id="CHEBI:16651"/>
    </reaction>
    <physiologicalReaction direction="right-to-left" evidence="8">
        <dbReference type="Rhea" id="RHEA:29417"/>
    </physiologicalReaction>
</comment>
<comment type="function">
    <text evidence="11">Uptake of L-lactate across the membrane. Can also transport D-lactate and glycolate.</text>
</comment>
<feature type="transmembrane region" description="Helical" evidence="11">
    <location>
        <begin position="426"/>
        <end position="451"/>
    </location>
</feature>
<keyword evidence="7 11" id="KW-0472">Membrane</keyword>
<evidence type="ECO:0000256" key="2">
    <source>
        <dbReference type="ARBA" id="ARBA00010100"/>
    </source>
</evidence>